<sequence>MEVLEDEKFRRIGIWGIGGARKTTLVTNLNNKLKSSLLKQPFTIVIWATVTNVLEMKKIQIQIAEILNLEAKMEDNIQRTASRLEMMTDTEAKLNNIFNEEEALEHIKSYAASVARGCCGLPLSRWEPQ</sequence>
<evidence type="ECO:0000259" key="2">
    <source>
        <dbReference type="Pfam" id="PF00931"/>
    </source>
</evidence>
<dbReference type="Gramene" id="FCD_00028569-RA">
    <property type="protein sequence ID" value="FCD_00028569-RA:cds"/>
    <property type="gene ID" value="FCD_00028569"/>
</dbReference>
<dbReference type="GO" id="GO:0043531">
    <property type="term" value="F:ADP binding"/>
    <property type="evidence" value="ECO:0007669"/>
    <property type="project" value="InterPro"/>
</dbReference>
<name>A0AA88DY28_FICCA</name>
<dbReference type="Gene3D" id="3.40.50.300">
    <property type="entry name" value="P-loop containing nucleotide triphosphate hydrolases"/>
    <property type="match status" value="1"/>
</dbReference>
<dbReference type="SUPFAM" id="SSF52540">
    <property type="entry name" value="P-loop containing nucleoside triphosphate hydrolases"/>
    <property type="match status" value="1"/>
</dbReference>
<dbReference type="PANTHER" id="PTHR33463">
    <property type="entry name" value="NB-ARC DOMAIN-CONTAINING PROTEIN-RELATED"/>
    <property type="match status" value="1"/>
</dbReference>
<proteinExistence type="predicted"/>
<dbReference type="PANTHER" id="PTHR33463:SF202">
    <property type="entry name" value="NB-ARC DOMAIN-CONTAINING PROTEIN"/>
    <property type="match status" value="1"/>
</dbReference>
<dbReference type="InterPro" id="IPR002182">
    <property type="entry name" value="NB-ARC"/>
</dbReference>
<gene>
    <name evidence="3" type="ORF">TIFTF001_032240</name>
</gene>
<accession>A0AA88DY28</accession>
<keyword evidence="4" id="KW-1185">Reference proteome</keyword>
<dbReference type="AlphaFoldDB" id="A0AA88DY28"/>
<evidence type="ECO:0000313" key="4">
    <source>
        <dbReference type="Proteomes" id="UP001187192"/>
    </source>
</evidence>
<dbReference type="Pfam" id="PF00931">
    <property type="entry name" value="NB-ARC"/>
    <property type="match status" value="1"/>
</dbReference>
<dbReference type="InterPro" id="IPR050905">
    <property type="entry name" value="Plant_NBS-LRR"/>
</dbReference>
<keyword evidence="1" id="KW-0611">Plant defense</keyword>
<feature type="domain" description="NB-ARC" evidence="2">
    <location>
        <begin position="5"/>
        <end position="81"/>
    </location>
</feature>
<dbReference type="Proteomes" id="UP001187192">
    <property type="component" value="Unassembled WGS sequence"/>
</dbReference>
<organism evidence="3 4">
    <name type="scientific">Ficus carica</name>
    <name type="common">Common fig</name>
    <dbReference type="NCBI Taxonomy" id="3494"/>
    <lineage>
        <taxon>Eukaryota</taxon>
        <taxon>Viridiplantae</taxon>
        <taxon>Streptophyta</taxon>
        <taxon>Embryophyta</taxon>
        <taxon>Tracheophyta</taxon>
        <taxon>Spermatophyta</taxon>
        <taxon>Magnoliopsida</taxon>
        <taxon>eudicotyledons</taxon>
        <taxon>Gunneridae</taxon>
        <taxon>Pentapetalae</taxon>
        <taxon>rosids</taxon>
        <taxon>fabids</taxon>
        <taxon>Rosales</taxon>
        <taxon>Moraceae</taxon>
        <taxon>Ficeae</taxon>
        <taxon>Ficus</taxon>
    </lineage>
</organism>
<evidence type="ECO:0000256" key="1">
    <source>
        <dbReference type="ARBA" id="ARBA00022821"/>
    </source>
</evidence>
<protein>
    <recommendedName>
        <fullName evidence="2">NB-ARC domain-containing protein</fullName>
    </recommendedName>
</protein>
<evidence type="ECO:0000313" key="3">
    <source>
        <dbReference type="EMBL" id="GMN63145.1"/>
    </source>
</evidence>
<dbReference type="EMBL" id="BTGU01000143">
    <property type="protein sequence ID" value="GMN63145.1"/>
    <property type="molecule type" value="Genomic_DNA"/>
</dbReference>
<dbReference type="InterPro" id="IPR027417">
    <property type="entry name" value="P-loop_NTPase"/>
</dbReference>
<comment type="caution">
    <text evidence="3">The sequence shown here is derived from an EMBL/GenBank/DDBJ whole genome shotgun (WGS) entry which is preliminary data.</text>
</comment>
<reference evidence="3" key="1">
    <citation type="submission" date="2023-07" db="EMBL/GenBank/DDBJ databases">
        <title>draft genome sequence of fig (Ficus carica).</title>
        <authorList>
            <person name="Takahashi T."/>
            <person name="Nishimura K."/>
        </authorList>
    </citation>
    <scope>NUCLEOTIDE SEQUENCE</scope>
</reference>